<dbReference type="RefSeq" id="WP_097183964.1">
    <property type="nucleotide sequence ID" value="NZ_OCNK01000002.1"/>
</dbReference>
<dbReference type="Gene3D" id="1.10.3720.10">
    <property type="entry name" value="MetI-like"/>
    <property type="match status" value="1"/>
</dbReference>
<dbReference type="PROSITE" id="PS50928">
    <property type="entry name" value="ABC_TM1"/>
    <property type="match status" value="1"/>
</dbReference>
<evidence type="ECO:0000313" key="9">
    <source>
        <dbReference type="EMBL" id="SOD99399.1"/>
    </source>
</evidence>
<sequence>MTRVLRIGQALAVPLALLGLWELAAQAGWVNPVFVPAPSRIAEAGYDMLQDGGLLEATGETTVRALLGLLLAIVVAVPVGMLIGASRIADEVTRPSLEFFRAMPTVTVIPALMILVGIGHTLALVAIMFAAVWPILLGAVHGVRGIERTLVDVARVHRLGPVAATLKVRLPAALPGIVTGVRISLAIALVVALVAEMMTGNGGLGSLVIEARSRYRSADVFGIVVVMGVVGLLLNSGMVWLEKRAGLARIG</sequence>
<dbReference type="Pfam" id="PF00528">
    <property type="entry name" value="BPD_transp_1"/>
    <property type="match status" value="1"/>
</dbReference>
<keyword evidence="6 7" id="KW-0472">Membrane</keyword>
<evidence type="ECO:0000256" key="5">
    <source>
        <dbReference type="ARBA" id="ARBA00022989"/>
    </source>
</evidence>
<dbReference type="GO" id="GO:0005886">
    <property type="term" value="C:plasma membrane"/>
    <property type="evidence" value="ECO:0007669"/>
    <property type="project" value="UniProtKB-SubCell"/>
</dbReference>
<gene>
    <name evidence="9" type="ORF">SAMN06272739_2293</name>
</gene>
<evidence type="ECO:0000256" key="6">
    <source>
        <dbReference type="ARBA" id="ARBA00023136"/>
    </source>
</evidence>
<dbReference type="OrthoDB" id="3260236at2"/>
<keyword evidence="4 7" id="KW-0812">Transmembrane</keyword>
<proteinExistence type="inferred from homology"/>
<evidence type="ECO:0000313" key="10">
    <source>
        <dbReference type="Proteomes" id="UP000219482"/>
    </source>
</evidence>
<dbReference type="InterPro" id="IPR000515">
    <property type="entry name" value="MetI-like"/>
</dbReference>
<keyword evidence="10" id="KW-1185">Reference proteome</keyword>
<dbReference type="InterPro" id="IPR035906">
    <property type="entry name" value="MetI-like_sf"/>
</dbReference>
<dbReference type="AlphaFoldDB" id="A0A286GWE3"/>
<evidence type="ECO:0000259" key="8">
    <source>
        <dbReference type="PROSITE" id="PS50928"/>
    </source>
</evidence>
<dbReference type="PANTHER" id="PTHR30151">
    <property type="entry name" value="ALKANE SULFONATE ABC TRANSPORTER-RELATED, MEMBRANE SUBUNIT"/>
    <property type="match status" value="1"/>
</dbReference>
<feature type="transmembrane region" description="Helical" evidence="7">
    <location>
        <begin position="220"/>
        <end position="241"/>
    </location>
</feature>
<evidence type="ECO:0000256" key="2">
    <source>
        <dbReference type="ARBA" id="ARBA00022448"/>
    </source>
</evidence>
<dbReference type="SUPFAM" id="SSF161098">
    <property type="entry name" value="MetI-like"/>
    <property type="match status" value="1"/>
</dbReference>
<feature type="transmembrane region" description="Helical" evidence="7">
    <location>
        <begin position="106"/>
        <end position="133"/>
    </location>
</feature>
<evidence type="ECO:0000256" key="3">
    <source>
        <dbReference type="ARBA" id="ARBA00022475"/>
    </source>
</evidence>
<accession>A0A286GWE3</accession>
<evidence type="ECO:0000256" key="7">
    <source>
        <dbReference type="RuleBase" id="RU363032"/>
    </source>
</evidence>
<keyword evidence="5 7" id="KW-1133">Transmembrane helix</keyword>
<name>A0A286GWE3_9ACTN</name>
<dbReference type="GO" id="GO:0055085">
    <property type="term" value="P:transmembrane transport"/>
    <property type="evidence" value="ECO:0007669"/>
    <property type="project" value="InterPro"/>
</dbReference>
<protein>
    <submittedName>
        <fullName evidence="9">Sulfonate transport system permease protein</fullName>
    </submittedName>
</protein>
<organism evidence="9 10">
    <name type="scientific">Blastococcus haudaquaticus</name>
    <dbReference type="NCBI Taxonomy" id="1938745"/>
    <lineage>
        <taxon>Bacteria</taxon>
        <taxon>Bacillati</taxon>
        <taxon>Actinomycetota</taxon>
        <taxon>Actinomycetes</taxon>
        <taxon>Geodermatophilales</taxon>
        <taxon>Geodermatophilaceae</taxon>
        <taxon>Blastococcus</taxon>
    </lineage>
</organism>
<evidence type="ECO:0000256" key="1">
    <source>
        <dbReference type="ARBA" id="ARBA00004651"/>
    </source>
</evidence>
<feature type="domain" description="ABC transmembrane type-1" evidence="8">
    <location>
        <begin position="58"/>
        <end position="242"/>
    </location>
</feature>
<dbReference type="EMBL" id="OCNK01000002">
    <property type="protein sequence ID" value="SOD99399.1"/>
    <property type="molecule type" value="Genomic_DNA"/>
</dbReference>
<reference evidence="10" key="1">
    <citation type="submission" date="2017-09" db="EMBL/GenBank/DDBJ databases">
        <authorList>
            <person name="Varghese N."/>
            <person name="Submissions S."/>
        </authorList>
    </citation>
    <scope>NUCLEOTIDE SEQUENCE [LARGE SCALE GENOMIC DNA]</scope>
    <source>
        <strain evidence="10">DSM 44270</strain>
    </source>
</reference>
<dbReference type="CDD" id="cd06261">
    <property type="entry name" value="TM_PBP2"/>
    <property type="match status" value="1"/>
</dbReference>
<evidence type="ECO:0000256" key="4">
    <source>
        <dbReference type="ARBA" id="ARBA00022692"/>
    </source>
</evidence>
<dbReference type="Proteomes" id="UP000219482">
    <property type="component" value="Unassembled WGS sequence"/>
</dbReference>
<keyword evidence="3" id="KW-1003">Cell membrane</keyword>
<comment type="subcellular location">
    <subcellularLocation>
        <location evidence="1 7">Cell membrane</location>
        <topology evidence="1 7">Multi-pass membrane protein</topology>
    </subcellularLocation>
</comment>
<keyword evidence="2 7" id="KW-0813">Transport</keyword>
<dbReference type="PANTHER" id="PTHR30151:SF16">
    <property type="entry name" value="ABC TRANSPORTER PERMEASE PROTEIN"/>
    <property type="match status" value="1"/>
</dbReference>
<feature type="transmembrane region" description="Helical" evidence="7">
    <location>
        <begin position="65"/>
        <end position="85"/>
    </location>
</feature>
<comment type="similarity">
    <text evidence="7">Belongs to the binding-protein-dependent transport system permease family.</text>
</comment>
<feature type="transmembrane region" description="Helical" evidence="7">
    <location>
        <begin position="177"/>
        <end position="199"/>
    </location>
</feature>